<protein>
    <recommendedName>
        <fullName evidence="3">DNA repair protein RadC</fullName>
    </recommendedName>
</protein>
<evidence type="ECO:0008006" key="3">
    <source>
        <dbReference type="Google" id="ProtNLM"/>
    </source>
</evidence>
<reference evidence="1 2" key="1">
    <citation type="journal article" date="2019" name="Extremophiles">
        <title>Biogeography of thermophiles and predominance of Thermus scotoductus in domestic water heaters.</title>
        <authorList>
            <person name="Wilpiszeski R.L."/>
            <person name="Zhang Z."/>
            <person name="House C.H."/>
        </authorList>
    </citation>
    <scope>NUCLEOTIDE SEQUENCE [LARGE SCALE GENOMIC DNA]</scope>
    <source>
        <strain evidence="1 2">32_S32</strain>
    </source>
</reference>
<name>A0A430QZA7_THESC</name>
<proteinExistence type="predicted"/>
<organism evidence="1 2">
    <name type="scientific">Thermus scotoductus</name>
    <dbReference type="NCBI Taxonomy" id="37636"/>
    <lineage>
        <taxon>Bacteria</taxon>
        <taxon>Thermotogati</taxon>
        <taxon>Deinococcota</taxon>
        <taxon>Deinococci</taxon>
        <taxon>Thermales</taxon>
        <taxon>Thermaceae</taxon>
        <taxon>Thermus</taxon>
    </lineage>
</organism>
<dbReference type="AlphaFoldDB" id="A0A430QZA7"/>
<evidence type="ECO:0000313" key="1">
    <source>
        <dbReference type="EMBL" id="RTH00445.1"/>
    </source>
</evidence>
<dbReference type="RefSeq" id="WP_126190940.1">
    <property type="nucleotide sequence ID" value="NZ_PELR01000395.1"/>
</dbReference>
<dbReference type="Proteomes" id="UP000286910">
    <property type="component" value="Unassembled WGS sequence"/>
</dbReference>
<gene>
    <name evidence="1" type="ORF">CSW45_13505</name>
</gene>
<accession>A0A430QZA7</accession>
<dbReference type="EMBL" id="PELR01000395">
    <property type="protein sequence ID" value="RTH00445.1"/>
    <property type="molecule type" value="Genomic_DNA"/>
</dbReference>
<comment type="caution">
    <text evidence="1">The sequence shown here is derived from an EMBL/GenBank/DDBJ whole genome shotgun (WGS) entry which is preliminary data.</text>
</comment>
<evidence type="ECO:0000313" key="2">
    <source>
        <dbReference type="Proteomes" id="UP000286910"/>
    </source>
</evidence>
<sequence>MVNPRRWIERAFRRRNPEVDLSDEALLGILLTAPGEAGEGTEVARRILALCEGDIARIPELDVEEVMMLPGVGPGRAARVVALGVLMEKVRRRQHLPRYVVDFRERPGQGEGNADS</sequence>